<dbReference type="PANTHER" id="PTHR10887:SF495">
    <property type="entry name" value="HELICASE SENATAXIN ISOFORM X1-RELATED"/>
    <property type="match status" value="1"/>
</dbReference>
<dbReference type="InterPro" id="IPR049468">
    <property type="entry name" value="Restrct_endonuc-II-like_dom"/>
</dbReference>
<evidence type="ECO:0000259" key="2">
    <source>
        <dbReference type="Pfam" id="PF18741"/>
    </source>
</evidence>
<dbReference type="SUPFAM" id="SSF52540">
    <property type="entry name" value="P-loop containing nucleoside triphosphate hydrolases"/>
    <property type="match status" value="1"/>
</dbReference>
<reference evidence="3" key="1">
    <citation type="submission" date="2020-10" db="EMBL/GenBank/DDBJ databases">
        <authorList>
            <person name="Gilroy R."/>
        </authorList>
    </citation>
    <scope>NUCLEOTIDE SEQUENCE</scope>
    <source>
        <strain evidence="3">CHK187-14744</strain>
    </source>
</reference>
<dbReference type="Pfam" id="PF13195">
    <property type="entry name" value="DUF4011"/>
    <property type="match status" value="1"/>
</dbReference>
<dbReference type="Pfam" id="PF18741">
    <property type="entry name" value="MTES_1575"/>
    <property type="match status" value="1"/>
</dbReference>
<gene>
    <name evidence="3" type="ORF">IAB63_06135</name>
</gene>
<comment type="caution">
    <text evidence="3">The sequence shown here is derived from an EMBL/GenBank/DDBJ whole genome shotgun (WGS) entry which is preliminary data.</text>
</comment>
<proteinExistence type="predicted"/>
<organism evidence="3 4">
    <name type="scientific">Candidatus Onthocola gallistercoris</name>
    <dbReference type="NCBI Taxonomy" id="2840876"/>
    <lineage>
        <taxon>Bacteria</taxon>
        <taxon>Bacillati</taxon>
        <taxon>Bacillota</taxon>
        <taxon>Bacilli</taxon>
        <taxon>Candidatus Onthocola</taxon>
    </lineage>
</organism>
<name>A0A9D1HG22_9FIRM</name>
<dbReference type="InterPro" id="IPR047187">
    <property type="entry name" value="SF1_C_Upf1"/>
</dbReference>
<feature type="domain" description="DNA2/NAM7 helicase-like C-terminal" evidence="1">
    <location>
        <begin position="1351"/>
        <end position="1547"/>
    </location>
</feature>
<accession>A0A9D1HG22</accession>
<dbReference type="PANTHER" id="PTHR10887">
    <property type="entry name" value="DNA2/NAM7 HELICASE FAMILY"/>
    <property type="match status" value="1"/>
</dbReference>
<dbReference type="CDD" id="cd18808">
    <property type="entry name" value="SF1_C_Upf1"/>
    <property type="match status" value="1"/>
</dbReference>
<feature type="domain" description="Restriction endonuclease type II-like" evidence="2">
    <location>
        <begin position="1593"/>
        <end position="1688"/>
    </location>
</feature>
<dbReference type="Gene3D" id="3.40.50.300">
    <property type="entry name" value="P-loop containing nucleotide triphosphate hydrolases"/>
    <property type="match status" value="3"/>
</dbReference>
<dbReference type="InterPro" id="IPR027417">
    <property type="entry name" value="P-loop_NTPase"/>
</dbReference>
<evidence type="ECO:0000313" key="4">
    <source>
        <dbReference type="Proteomes" id="UP000824164"/>
    </source>
</evidence>
<protein>
    <submittedName>
        <fullName evidence="3">DUF4011 domain-containing protein</fullName>
    </submittedName>
</protein>
<sequence length="1703" mass="193150">MGITVSFCASRQFNYAAAINQVPLIEEIRIKNSGKIPTGELKLEILSRPAFFTPFSMDVGSVKPGETRKIQNICIQYDAGRLVGYTESINGDLEVRLVCGKEPVYDQCFPVELRPFDEISHYGGDRPLSAAFVQPNHPEIIRLLSRISQIRGQKYGNYDIDGYYGGKEGQIQLVSSMFQAVREQEISYVLSKPSGTAGYQRIRLADELLREKQANCMDMTLLFASLLEGMGLHPLVILLEEHALAGFFTGPDSFSQPVFTDIAELHKRMARDVGSIMVFECTLARKGSAASFEDAVRSAQKTLLGAKRLEPSLDIYRARQGGISPLPSRFTRTDIFVEADKKTGQICETMPKTPEMKKEDTVKAYQAPDRMERWQNDLLDMTARSALVNIPVSSAGRGALPILTVDGDILYQKLCSGESFTIEARPQDFEETKRSQPLFERLSGVYGCRNIILESLEKGVLHTVYAQTTVEKALSVLRNRDRQWREDRGASVLYMTFGTLRWKDEKSGRYYEAPLLMVPMTFRKDGRRYQTAWSGGTIFFNGAVLELLRQRFDKRPDGLTPVPCNSAGYPELRTVYKNLRLALEGEPDLDVWEHVCLGLFPFSQYLMWRELNTYKEIFKSHPLIKGIMDGVIMDGVLEKDKNDFWSKDKNAEIFFPIPADVTQRQAVKGALSGQSMVLNGPPGNGKSQVICSILTNFIAEGKTVLLGAQKAAALQVVFDRLEKLGLGDFCLYLPEESGRRCELETLLRKLDRILRMDETDGNHYEEQREKALAISQELEQEAALFGELTMGGRSLGEWMDQYIKTWGNGKASRFFSAEDQKSGPELDEKLQAGKMNALRALLEELGRVGRQLGDIAHHPLNGLALSGNFFRIQQCIRPALETYIAALENVCCLKRQLEMERKTGDPTRQEGRTQGNDSLADCLDHIRQTHIFLQIPENLRKEADLEKKLEIWAEWLQHKAMRQNLLGSFGEAVMTLPVKEWYKEWQEVRWSSNPVNRIRKNSIRRQVGAKMGKPKPTDREVTECLKAAFRLAESWNGKRPDFTLPLDLAGTIKLRDIVRKYFPDDTLERFYVNLKGNDKGETQRREDIIRSGGKAAQDLRQLLGDLPGIWSFDQSPEEALKKAERWLEGLDQLNEWRDYQNIRKNCLEEGLGYWIRMYESCGSDTRTVMDFENHACGRMIRLLYESSEKLRDFSGGRYERLAENYKQLEKAMEAAAASQIRKRHADRIQKILADPLFKKQKTDLRRIIENGGKGMSIRKVMSICADLILKLTPCVMVSPMTAPLYLDPDKIHFEHLILDEASQIPTCKAIGLIARCDHAVIGGDPNQMPPTSFFENDRSDESVSVLDDDQESILKECIALGLPEYHLKWHYRSRHESLISFSNQRYYGGGMQTFPSADERSKWVTVVRTKGIYDRGRSMTNRKEAEALVDFLEAKLLQGDGRSYGIISFNQRQQELICRLVEKRGQDNLNFGKCLKKLEEQGEPLFIRNLESVQGDERDVILFSVGYGPDKAGRLTITFGPLSRVGGWRRLNVAITRAKDQMILFTSMDSSQIRSGVEVPRGVADLKAFLAYAEGKEAEDPGVSDQPVSHLQKQIQKCLTAHGYDSVCSVGQSEMKVDVGVLDPEDPGRFLLGIVINGTGQDGRRSVYDREIGRMEMLERRGWNWIRTWSADWILDPSREEKRLIRKLEILSQTRHSGTGGSI</sequence>
<dbReference type="InterPro" id="IPR025103">
    <property type="entry name" value="DUF4011"/>
</dbReference>
<dbReference type="Pfam" id="PF13087">
    <property type="entry name" value="AAA_12"/>
    <property type="match status" value="1"/>
</dbReference>
<evidence type="ECO:0000259" key="1">
    <source>
        <dbReference type="Pfam" id="PF13087"/>
    </source>
</evidence>
<evidence type="ECO:0000313" key="3">
    <source>
        <dbReference type="EMBL" id="HIU02815.1"/>
    </source>
</evidence>
<dbReference type="InterPro" id="IPR041679">
    <property type="entry name" value="DNA2/NAM7-like_C"/>
</dbReference>
<reference evidence="3" key="2">
    <citation type="journal article" date="2021" name="PeerJ">
        <title>Extensive microbial diversity within the chicken gut microbiome revealed by metagenomics and culture.</title>
        <authorList>
            <person name="Gilroy R."/>
            <person name="Ravi A."/>
            <person name="Getino M."/>
            <person name="Pursley I."/>
            <person name="Horton D.L."/>
            <person name="Alikhan N.F."/>
            <person name="Baker D."/>
            <person name="Gharbi K."/>
            <person name="Hall N."/>
            <person name="Watson M."/>
            <person name="Adriaenssens E.M."/>
            <person name="Foster-Nyarko E."/>
            <person name="Jarju S."/>
            <person name="Secka A."/>
            <person name="Antonio M."/>
            <person name="Oren A."/>
            <person name="Chaudhuri R.R."/>
            <person name="La Ragione R."/>
            <person name="Hildebrand F."/>
            <person name="Pallen M.J."/>
        </authorList>
    </citation>
    <scope>NUCLEOTIDE SEQUENCE</scope>
    <source>
        <strain evidence="3">CHK187-14744</strain>
    </source>
</reference>
<dbReference type="Proteomes" id="UP000824164">
    <property type="component" value="Unassembled WGS sequence"/>
</dbReference>
<dbReference type="InterPro" id="IPR045055">
    <property type="entry name" value="DNA2/NAM7-like"/>
</dbReference>
<dbReference type="EMBL" id="DVLT01000040">
    <property type="protein sequence ID" value="HIU02815.1"/>
    <property type="molecule type" value="Genomic_DNA"/>
</dbReference>